<sequence length="168" mass="18408">MSLRTSARVVLLDEDGAVLLFCGSDPAAADAPRWWFTIGGAVEPGEALADAAAREITEETGLHVIAAELVGPVWRREAVFEFDGSVIHSEEMFFVHRTNRFEPSTGGHTALERRTIHGHRWCDETMIKELVAKGETVYPLQLGELLDEANALADVRGGAEGRQLQAIR</sequence>
<dbReference type="InterPro" id="IPR000086">
    <property type="entry name" value="NUDIX_hydrolase_dom"/>
</dbReference>
<protein>
    <submittedName>
        <fullName evidence="7">NUDIX domain-containing protein</fullName>
    </submittedName>
</protein>
<dbReference type="PRINTS" id="PR00502">
    <property type="entry name" value="NUDIXFAMILY"/>
</dbReference>
<keyword evidence="8" id="KW-1185">Reference proteome</keyword>
<dbReference type="PANTHER" id="PTHR43046">
    <property type="entry name" value="GDP-MANNOSE MANNOSYL HYDROLASE"/>
    <property type="match status" value="1"/>
</dbReference>
<keyword evidence="4" id="KW-0460">Magnesium</keyword>
<dbReference type="GO" id="GO:0016787">
    <property type="term" value="F:hydrolase activity"/>
    <property type="evidence" value="ECO:0007669"/>
    <property type="project" value="UniProtKB-KW"/>
</dbReference>
<reference evidence="7 8" key="2">
    <citation type="submission" date="2018-06" db="EMBL/GenBank/DDBJ databases">
        <title>Sequencing of bacterial isolates from soil warming experiment in Harvard Forest, Massachusetts, USA.</title>
        <authorList>
            <person name="Deangelis K.PhD."/>
        </authorList>
    </citation>
    <scope>NUCLEOTIDE SEQUENCE [LARGE SCALE GENOMIC DNA]</scope>
    <source>
        <strain evidence="7 8">GAS496</strain>
    </source>
</reference>
<dbReference type="SUPFAM" id="SSF55811">
    <property type="entry name" value="Nudix"/>
    <property type="match status" value="1"/>
</dbReference>
<evidence type="ECO:0000256" key="3">
    <source>
        <dbReference type="ARBA" id="ARBA00022801"/>
    </source>
</evidence>
<evidence type="ECO:0000313" key="7">
    <source>
        <dbReference type="EMBL" id="PXX09667.1"/>
    </source>
</evidence>
<evidence type="ECO:0000259" key="6">
    <source>
        <dbReference type="PROSITE" id="PS51462"/>
    </source>
</evidence>
<accession>A0A318HI05</accession>
<comment type="similarity">
    <text evidence="2 5">Belongs to the Nudix hydrolase family.</text>
</comment>
<dbReference type="InterPro" id="IPR020476">
    <property type="entry name" value="Nudix_hydrolase"/>
</dbReference>
<name>A0A318HI05_9MYCO</name>
<dbReference type="PANTHER" id="PTHR43046:SF12">
    <property type="entry name" value="GDP-MANNOSE MANNOSYL HYDROLASE"/>
    <property type="match status" value="1"/>
</dbReference>
<dbReference type="Pfam" id="PF00293">
    <property type="entry name" value="NUDIX"/>
    <property type="match status" value="1"/>
</dbReference>
<evidence type="ECO:0000256" key="5">
    <source>
        <dbReference type="RuleBase" id="RU003476"/>
    </source>
</evidence>
<evidence type="ECO:0000256" key="4">
    <source>
        <dbReference type="ARBA" id="ARBA00022842"/>
    </source>
</evidence>
<dbReference type="Gene3D" id="3.90.79.10">
    <property type="entry name" value="Nucleoside Triphosphate Pyrophosphohydrolase"/>
    <property type="match status" value="1"/>
</dbReference>
<organism evidence="7 8">
    <name type="scientific">Mycolicibacterium moriokaense</name>
    <dbReference type="NCBI Taxonomy" id="39691"/>
    <lineage>
        <taxon>Bacteria</taxon>
        <taxon>Bacillati</taxon>
        <taxon>Actinomycetota</taxon>
        <taxon>Actinomycetes</taxon>
        <taxon>Mycobacteriales</taxon>
        <taxon>Mycobacteriaceae</taxon>
        <taxon>Mycolicibacterium</taxon>
    </lineage>
</organism>
<keyword evidence="3 5" id="KW-0378">Hydrolase</keyword>
<dbReference type="InterPro" id="IPR020084">
    <property type="entry name" value="NUDIX_hydrolase_CS"/>
</dbReference>
<dbReference type="EMBL" id="QJJU01000005">
    <property type="protein sequence ID" value="PXX09667.1"/>
    <property type="molecule type" value="Genomic_DNA"/>
</dbReference>
<evidence type="ECO:0000256" key="2">
    <source>
        <dbReference type="ARBA" id="ARBA00005582"/>
    </source>
</evidence>
<feature type="domain" description="Nudix hydrolase" evidence="6">
    <location>
        <begin position="2"/>
        <end position="144"/>
    </location>
</feature>
<dbReference type="PROSITE" id="PS00893">
    <property type="entry name" value="NUDIX_BOX"/>
    <property type="match status" value="1"/>
</dbReference>
<evidence type="ECO:0000256" key="1">
    <source>
        <dbReference type="ARBA" id="ARBA00001946"/>
    </source>
</evidence>
<dbReference type="AlphaFoldDB" id="A0A318HI05"/>
<dbReference type="Proteomes" id="UP000247781">
    <property type="component" value="Unassembled WGS sequence"/>
</dbReference>
<gene>
    <name evidence="7" type="ORF">C8E89_10520</name>
</gene>
<reference evidence="8" key="1">
    <citation type="submission" date="2018-05" db="EMBL/GenBank/DDBJ databases">
        <authorList>
            <person name="Deangelis K."/>
            <person name="Huntemann M."/>
            <person name="Clum A."/>
            <person name="Pillay M."/>
            <person name="Palaniappan K."/>
            <person name="Varghese N."/>
            <person name="Mikhailova N."/>
            <person name="Stamatis D."/>
            <person name="Reddy T."/>
            <person name="Daum C."/>
            <person name="Shapiro N."/>
            <person name="Ivanova N."/>
            <person name="Kyrpides N."/>
            <person name="Woyke T."/>
        </authorList>
    </citation>
    <scope>NUCLEOTIDE SEQUENCE [LARGE SCALE GENOMIC DNA]</scope>
    <source>
        <strain evidence="8">GAS496</strain>
    </source>
</reference>
<dbReference type="CDD" id="cd04685">
    <property type="entry name" value="NUDIX_Hydrolase"/>
    <property type="match status" value="1"/>
</dbReference>
<comment type="caution">
    <text evidence="7">The sequence shown here is derived from an EMBL/GenBank/DDBJ whole genome shotgun (WGS) entry which is preliminary data.</text>
</comment>
<evidence type="ECO:0000313" key="8">
    <source>
        <dbReference type="Proteomes" id="UP000247781"/>
    </source>
</evidence>
<proteinExistence type="inferred from homology"/>
<dbReference type="InterPro" id="IPR015797">
    <property type="entry name" value="NUDIX_hydrolase-like_dom_sf"/>
</dbReference>
<dbReference type="PROSITE" id="PS51462">
    <property type="entry name" value="NUDIX"/>
    <property type="match status" value="1"/>
</dbReference>
<comment type="cofactor">
    <cofactor evidence="1">
        <name>Mg(2+)</name>
        <dbReference type="ChEBI" id="CHEBI:18420"/>
    </cofactor>
</comment>